<comment type="caution">
    <text evidence="2">The sequence shown here is derived from an EMBL/GenBank/DDBJ whole genome shotgun (WGS) entry which is preliminary data.</text>
</comment>
<dbReference type="EMBL" id="JAMKFB020000022">
    <property type="protein sequence ID" value="KAL0161339.1"/>
    <property type="molecule type" value="Genomic_DNA"/>
</dbReference>
<feature type="non-terminal residue" evidence="2">
    <location>
        <position position="1"/>
    </location>
</feature>
<feature type="region of interest" description="Disordered" evidence="1">
    <location>
        <begin position="89"/>
        <end position="120"/>
    </location>
</feature>
<protein>
    <submittedName>
        <fullName evidence="2">Uncharacterized protein</fullName>
    </submittedName>
</protein>
<name>A0ABD0NH90_CIRMR</name>
<evidence type="ECO:0000313" key="3">
    <source>
        <dbReference type="Proteomes" id="UP001529510"/>
    </source>
</evidence>
<gene>
    <name evidence="2" type="ORF">M9458_045064</name>
</gene>
<dbReference type="Proteomes" id="UP001529510">
    <property type="component" value="Unassembled WGS sequence"/>
</dbReference>
<reference evidence="2 3" key="1">
    <citation type="submission" date="2024-05" db="EMBL/GenBank/DDBJ databases">
        <title>Genome sequencing and assembly of Indian major carp, Cirrhinus mrigala (Hamilton, 1822).</title>
        <authorList>
            <person name="Mohindra V."/>
            <person name="Chowdhury L.M."/>
            <person name="Lal K."/>
            <person name="Jena J.K."/>
        </authorList>
    </citation>
    <scope>NUCLEOTIDE SEQUENCE [LARGE SCALE GENOMIC DNA]</scope>
    <source>
        <strain evidence="2">CM1030</strain>
        <tissue evidence="2">Blood</tissue>
    </source>
</reference>
<feature type="compositionally biased region" description="Polar residues" evidence="1">
    <location>
        <begin position="104"/>
        <end position="114"/>
    </location>
</feature>
<feature type="non-terminal residue" evidence="2">
    <location>
        <position position="224"/>
    </location>
</feature>
<accession>A0ABD0NH90</accession>
<evidence type="ECO:0000313" key="2">
    <source>
        <dbReference type="EMBL" id="KAL0161339.1"/>
    </source>
</evidence>
<evidence type="ECO:0000256" key="1">
    <source>
        <dbReference type="SAM" id="MobiDB-lite"/>
    </source>
</evidence>
<keyword evidence="3" id="KW-1185">Reference proteome</keyword>
<organism evidence="2 3">
    <name type="scientific">Cirrhinus mrigala</name>
    <name type="common">Mrigala</name>
    <dbReference type="NCBI Taxonomy" id="683832"/>
    <lineage>
        <taxon>Eukaryota</taxon>
        <taxon>Metazoa</taxon>
        <taxon>Chordata</taxon>
        <taxon>Craniata</taxon>
        <taxon>Vertebrata</taxon>
        <taxon>Euteleostomi</taxon>
        <taxon>Actinopterygii</taxon>
        <taxon>Neopterygii</taxon>
        <taxon>Teleostei</taxon>
        <taxon>Ostariophysi</taxon>
        <taxon>Cypriniformes</taxon>
        <taxon>Cyprinidae</taxon>
        <taxon>Labeoninae</taxon>
        <taxon>Labeonini</taxon>
        <taxon>Cirrhinus</taxon>
    </lineage>
</organism>
<proteinExistence type="predicted"/>
<dbReference type="AlphaFoldDB" id="A0ABD0NH90"/>
<sequence>AEDVLWFLRQGGRRLERYVEEFLELANQLSWHDAALGACFHLGLNRETICCDLPVCDYPLIELINLVLYLNASNFEVEKIKENLNSCDPTPSETRHVVTAHPTPGTSTYRTNGTDRLPSPNYPRNILSTTLVLSPEAPAAAHSRTPAMARSSPLASNSSHMYIMDMALPLEFSAPVLTPSSLLSPFLPSSPLVPSSHPESAPPELFWADGPLNFPQKKFLGVGG</sequence>